<organism evidence="1 2">
    <name type="scientific">Paramecium octaurelia</name>
    <dbReference type="NCBI Taxonomy" id="43137"/>
    <lineage>
        <taxon>Eukaryota</taxon>
        <taxon>Sar</taxon>
        <taxon>Alveolata</taxon>
        <taxon>Ciliophora</taxon>
        <taxon>Intramacronucleata</taxon>
        <taxon>Oligohymenophorea</taxon>
        <taxon>Peniculida</taxon>
        <taxon>Parameciidae</taxon>
        <taxon>Paramecium</taxon>
    </lineage>
</organism>
<comment type="caution">
    <text evidence="1">The sequence shown here is derived from an EMBL/GenBank/DDBJ whole genome shotgun (WGS) entry which is preliminary data.</text>
</comment>
<dbReference type="OrthoDB" id="320418at2759"/>
<proteinExistence type="predicted"/>
<gene>
    <name evidence="1" type="ORF">POCTA_138.1.T1310145</name>
</gene>
<dbReference type="AlphaFoldDB" id="A0A8S1XSS2"/>
<dbReference type="EMBL" id="CAJJDP010000131">
    <property type="protein sequence ID" value="CAD8204043.1"/>
    <property type="molecule type" value="Genomic_DNA"/>
</dbReference>
<evidence type="ECO:0000313" key="2">
    <source>
        <dbReference type="Proteomes" id="UP000683925"/>
    </source>
</evidence>
<keyword evidence="2" id="KW-1185">Reference proteome</keyword>
<name>A0A8S1XSS2_PAROT</name>
<dbReference type="Proteomes" id="UP000683925">
    <property type="component" value="Unassembled WGS sequence"/>
</dbReference>
<accession>A0A8S1XSS2</accession>
<reference evidence="1" key="1">
    <citation type="submission" date="2021-01" db="EMBL/GenBank/DDBJ databases">
        <authorList>
            <consortium name="Genoscope - CEA"/>
            <person name="William W."/>
        </authorList>
    </citation>
    <scope>NUCLEOTIDE SEQUENCE</scope>
</reference>
<sequence length="131" mass="16029">MLIIFNIQKIQFTKKESLKVFDNEYHQRYQGEFNKYKCQGLLHFNFDLNTKSFPIIQVQLPFVSQEKIRFYSHIYVYVLIIRLRIKEFRTYVLMNNIKQFNFIIENRINNSLLKSLYQVTLQDHKQGKQIL</sequence>
<protein>
    <submittedName>
        <fullName evidence="1">Uncharacterized protein</fullName>
    </submittedName>
</protein>
<evidence type="ECO:0000313" key="1">
    <source>
        <dbReference type="EMBL" id="CAD8204043.1"/>
    </source>
</evidence>